<dbReference type="EMBL" id="CAUYUJ010000003">
    <property type="protein sequence ID" value="CAK0788145.1"/>
    <property type="molecule type" value="Genomic_DNA"/>
</dbReference>
<feature type="compositionally biased region" description="Basic and acidic residues" evidence="1">
    <location>
        <begin position="85"/>
        <end position="103"/>
    </location>
</feature>
<name>A0ABN9P676_9DINO</name>
<feature type="region of interest" description="Disordered" evidence="1">
    <location>
        <begin position="67"/>
        <end position="177"/>
    </location>
</feature>
<feature type="compositionally biased region" description="Polar residues" evidence="1">
    <location>
        <begin position="168"/>
        <end position="177"/>
    </location>
</feature>
<evidence type="ECO:0000256" key="1">
    <source>
        <dbReference type="SAM" id="MobiDB-lite"/>
    </source>
</evidence>
<protein>
    <submittedName>
        <fullName evidence="2">Uncharacterized protein</fullName>
    </submittedName>
</protein>
<evidence type="ECO:0000313" key="3">
    <source>
        <dbReference type="Proteomes" id="UP001189429"/>
    </source>
</evidence>
<sequence>MHAERSQNGETGQENPRAHSAADFLVALDNMPELPHHIQADMKKPSLIIDFIEYNELADLVRYARAQKSPRGARPALALESTCDAEPHGREPVQRQDGSRYRQDLPGQREGTDQARPNQHPTGAHDDLRVTEGDTRSSNSRSASPRGARETGSEICRAAPRSRGVNMEESSSGAAGQ</sequence>
<comment type="caution">
    <text evidence="2">The sequence shown here is derived from an EMBL/GenBank/DDBJ whole genome shotgun (WGS) entry which is preliminary data.</text>
</comment>
<keyword evidence="3" id="KW-1185">Reference proteome</keyword>
<evidence type="ECO:0000313" key="2">
    <source>
        <dbReference type="EMBL" id="CAK0788145.1"/>
    </source>
</evidence>
<feature type="region of interest" description="Disordered" evidence="1">
    <location>
        <begin position="1"/>
        <end position="23"/>
    </location>
</feature>
<accession>A0ABN9P676</accession>
<reference evidence="2" key="1">
    <citation type="submission" date="2023-10" db="EMBL/GenBank/DDBJ databases">
        <authorList>
            <person name="Chen Y."/>
            <person name="Shah S."/>
            <person name="Dougan E. K."/>
            <person name="Thang M."/>
            <person name="Chan C."/>
        </authorList>
    </citation>
    <scope>NUCLEOTIDE SEQUENCE [LARGE SCALE GENOMIC DNA]</scope>
</reference>
<organism evidence="2 3">
    <name type="scientific">Prorocentrum cordatum</name>
    <dbReference type="NCBI Taxonomy" id="2364126"/>
    <lineage>
        <taxon>Eukaryota</taxon>
        <taxon>Sar</taxon>
        <taxon>Alveolata</taxon>
        <taxon>Dinophyceae</taxon>
        <taxon>Prorocentrales</taxon>
        <taxon>Prorocentraceae</taxon>
        <taxon>Prorocentrum</taxon>
    </lineage>
</organism>
<feature type="compositionally biased region" description="Basic and acidic residues" evidence="1">
    <location>
        <begin position="123"/>
        <end position="135"/>
    </location>
</feature>
<dbReference type="Proteomes" id="UP001189429">
    <property type="component" value="Unassembled WGS sequence"/>
</dbReference>
<gene>
    <name evidence="2" type="ORF">PCOR1329_LOCUS101</name>
</gene>
<proteinExistence type="predicted"/>